<proteinExistence type="predicted"/>
<keyword evidence="2" id="KW-1185">Reference proteome</keyword>
<gene>
    <name evidence="1" type="ORF">ABT384_29995</name>
</gene>
<name>A0ABV1XZG0_9ACTN</name>
<protein>
    <submittedName>
        <fullName evidence="1">Uncharacterized protein</fullName>
    </submittedName>
</protein>
<evidence type="ECO:0000313" key="2">
    <source>
        <dbReference type="Proteomes" id="UP001486207"/>
    </source>
</evidence>
<organism evidence="1 2">
    <name type="scientific">Streptomyces lanatus</name>
    <dbReference type="NCBI Taxonomy" id="66900"/>
    <lineage>
        <taxon>Bacteria</taxon>
        <taxon>Bacillati</taxon>
        <taxon>Actinomycetota</taxon>
        <taxon>Actinomycetes</taxon>
        <taxon>Kitasatosporales</taxon>
        <taxon>Streptomycetaceae</taxon>
        <taxon>Streptomyces</taxon>
    </lineage>
</organism>
<reference evidence="1 2" key="1">
    <citation type="submission" date="2024-06" db="EMBL/GenBank/DDBJ databases">
        <title>The Natural Products Discovery Center: Release of the First 8490 Sequenced Strains for Exploring Actinobacteria Biosynthetic Diversity.</title>
        <authorList>
            <person name="Kalkreuter E."/>
            <person name="Kautsar S.A."/>
            <person name="Yang D."/>
            <person name="Bader C.D."/>
            <person name="Teijaro C.N."/>
            <person name="Fluegel L."/>
            <person name="Davis C.M."/>
            <person name="Simpson J.R."/>
            <person name="Lauterbach L."/>
            <person name="Steele A.D."/>
            <person name="Gui C."/>
            <person name="Meng S."/>
            <person name="Li G."/>
            <person name="Viehrig K."/>
            <person name="Ye F."/>
            <person name="Su P."/>
            <person name="Kiefer A.F."/>
            <person name="Nichols A."/>
            <person name="Cepeda A.J."/>
            <person name="Yan W."/>
            <person name="Fan B."/>
            <person name="Jiang Y."/>
            <person name="Adhikari A."/>
            <person name="Zheng C.-J."/>
            <person name="Schuster L."/>
            <person name="Cowan T.M."/>
            <person name="Smanski M.J."/>
            <person name="Chevrette M.G."/>
            <person name="De Carvalho L.P.S."/>
            <person name="Shen B."/>
        </authorList>
    </citation>
    <scope>NUCLEOTIDE SEQUENCE [LARGE SCALE GENOMIC DNA]</scope>
    <source>
        <strain evidence="1 2">NPDC000155</strain>
    </source>
</reference>
<dbReference type="RefSeq" id="WP_190073855.1">
    <property type="nucleotide sequence ID" value="NZ_BNBM01000016.1"/>
</dbReference>
<dbReference type="Proteomes" id="UP001486207">
    <property type="component" value="Unassembled WGS sequence"/>
</dbReference>
<evidence type="ECO:0000313" key="1">
    <source>
        <dbReference type="EMBL" id="MER7376875.1"/>
    </source>
</evidence>
<dbReference type="EMBL" id="JBEPFB010000016">
    <property type="protein sequence ID" value="MER7376875.1"/>
    <property type="molecule type" value="Genomic_DNA"/>
</dbReference>
<comment type="caution">
    <text evidence="1">The sequence shown here is derived from an EMBL/GenBank/DDBJ whole genome shotgun (WGS) entry which is preliminary data.</text>
</comment>
<accession>A0ABV1XZG0</accession>
<sequence length="75" mass="8223">MGLRSPGWLLLLMPLAVLIGAYVLSQRGRGRCAVRFTNLDLLEEVAPSRPGWRGHLLGGGEEESWVCVRRVGCCS</sequence>